<dbReference type="SMART" id="SM00216">
    <property type="entry name" value="VWD"/>
    <property type="match status" value="1"/>
</dbReference>
<dbReference type="Pfam" id="PF00094">
    <property type="entry name" value="VWD"/>
    <property type="match status" value="1"/>
</dbReference>
<dbReference type="Pfam" id="PF12661">
    <property type="entry name" value="hEGF"/>
    <property type="match status" value="1"/>
</dbReference>
<evidence type="ECO:0000259" key="16">
    <source>
        <dbReference type="PROSITE" id="PS51233"/>
    </source>
</evidence>
<evidence type="ECO:0000256" key="9">
    <source>
        <dbReference type="ARBA" id="ARBA00023180"/>
    </source>
</evidence>
<dbReference type="PANTHER" id="PTHR13802">
    <property type="entry name" value="MUCIN 4-RELATED"/>
    <property type="match status" value="1"/>
</dbReference>
<comment type="subcellular location">
    <subcellularLocation>
        <location evidence="1">Membrane</location>
    </subcellularLocation>
</comment>
<feature type="disulfide bond" evidence="10">
    <location>
        <begin position="1726"/>
        <end position="1736"/>
    </location>
</feature>
<keyword evidence="18" id="KW-1185">Reference proteome</keyword>
<keyword evidence="8 10" id="KW-1015">Disulfide bond</keyword>
<feature type="signal peptide" evidence="11">
    <location>
        <begin position="1"/>
        <end position="24"/>
    </location>
</feature>
<dbReference type="InterPro" id="IPR013032">
    <property type="entry name" value="EGF-like_CS"/>
</dbReference>
<keyword evidence="7" id="KW-0472">Membrane</keyword>
<dbReference type="Pfam" id="PF12662">
    <property type="entry name" value="cEGF"/>
    <property type="match status" value="2"/>
</dbReference>
<feature type="domain" description="AMOP" evidence="14">
    <location>
        <begin position="979"/>
        <end position="1109"/>
    </location>
</feature>
<gene>
    <name evidence="17" type="ORF">P5673_004934</name>
</gene>
<dbReference type="PROSITE" id="PS01187">
    <property type="entry name" value="EGF_CA"/>
    <property type="match status" value="6"/>
</dbReference>
<evidence type="ECO:0000259" key="15">
    <source>
        <dbReference type="PROSITE" id="PS51220"/>
    </source>
</evidence>
<dbReference type="InterPro" id="IPR026823">
    <property type="entry name" value="cEGF"/>
</dbReference>
<dbReference type="Gene3D" id="3.30.70.960">
    <property type="entry name" value="SEA domain"/>
    <property type="match status" value="1"/>
</dbReference>
<dbReference type="PROSITE" id="PS50026">
    <property type="entry name" value="EGF_3"/>
    <property type="match status" value="7"/>
</dbReference>
<dbReference type="FunFam" id="2.10.25.10:FF:000038">
    <property type="entry name" value="Fibrillin 2"/>
    <property type="match status" value="3"/>
</dbReference>
<keyword evidence="2 10" id="KW-0245">EGF-like domain</keyword>
<dbReference type="InterPro" id="IPR013783">
    <property type="entry name" value="Ig-like_fold"/>
</dbReference>
<sequence>MWRMRQSCALVAFCCLSLISLSGGTFYSSSQCKSWYELGSLVNRTVASYEVPPSEDHRPLFVSDSLQVALNSSNREETAVRLNVSSFCMFYLDFTLREVAIFLLNKTDFDQITFGEVLRGVFVPELQPVFEILFGRIIIQSNLTRNETLQHVALSYNLTVGNGSIAEILLRPFNFPDTRSFSQDLGLPLYSFDLLNQTTTKLATILAVENPDELKDYELVHFVKVSLLGAEYFRKLQMTAKEVRGLLHVSWVELAAAYENVTSVLEVISAQVPKYFRHLTDYILGMVEHDLQLLNVTLQEIVELTNKTVEQLQGYKVFPDLVTLIFDVRINIAEIDKGTRQEIGSAITEILQAYNVTLLQLRRTFNVTIVQIGTLSPFEIENLSARLTLIRYAANLNLTIAEVAEKVNMTEEELSNNLTVTQFHAVIRKLIVVRTFEVMSQMLGVHQSFLTSSFDITAPVFSLTMCNLDGYLKTTRRTVLNLRVVVRKSLAFVVQSHGFSITFVRKLTIEKFIIRVMRLPSIREFFALNVLKYNYSSSYLRILLKYDFTFLEHLFKIHRDIPSYPYSIFRYSIVWIINRIIFLETTGSYRCICRPGFLYNSTSKTCYDINECENIYSNDCNGGNECVNTVGSYVCRCPKGFRYSNFFRLCFDINECFENPSRCSDIDSNAYCQNKWGSFECKCRLSGFLEPVYNNSVSPRVFIGCRDINECARGNACPKYSQCINTFGGYRCPCLPGFKLHRGKCRVDKFVSLITRWTLILKRRTYKTVSIPSGFPYFGSLHKKAHVCHNGLVSIGKRYCRPNPKRLESLRKNVIATFWANTDITIYSDIKYQVVEGSTEELRQQLDNISALIRNCSGESSFQATWMLIVTWEKVSPYARYFFGNPYTDEQSTYQLVLATNGTSSFAVYLYEDGGMGWTRRLGRRCAVGYATEKGDYSYQEEDSFKENIFSIDSKQFLVNGVTKTGFFCKSLNAPNTPLELTNEQRCMNWYNNEPDPDSWLDELSDCPATRRHIRRDNRYRWTRSRTWDTVCYELRFPTRRFGASQQCCYSTKRGRKRNAFVSDARDGGRAYRYHYRFNKDLRKMYDEDPFAFCCSAGSDLCSLFYEKRPLSTAVTVPERPRPCNCHFFGCLFGCNRRPRRRRPFRRFFRAWFFGDPHISTLDGLQYTFNGLGDYVLIRTLDGLLHLHGRTKQPLTSEGELSNATVFSGFALKTNTSDTAQIEFDDSKTGNMSITVILQNGSCSHHSIEYFNEAQDFKDMSIEKSSVNNNTVVVSFPSGFSIEVTPGIRLLQITVNANGDMMNNTEGLLGKFNGDKSDDLQYPNRTTIPANATEKEIFNLGQSWRVPDHERLFVLSNCTLQSVFFDVNFIPSFLNSSLVTERIKALCGNNKECIYDVLTTGNEKLGKESAGFEEENQNLVNELANTPPEIQGPAEVNVTLNETIHFHVTTSDLDNDTVTLEIDVLPPGANFVSSTGHFDWKPVNVTNVTLEFVATDSKNSSSVLTVIINMCKCENNGGCDFSQFIGDSSGPLRIVGCNCGDQFEGTFCETEVLDACADDPCFDNVTCSTQTNPYGFQCGPCPVGLAGDGQDCFENDECANASVSRCNQTCVNTFGSFRCECRHGYISRDQGRICEDVNECQEAGNLMNNCSENAMCMNFPGSYNCSCNPGYEGDPYSNCTDKNECTNGDALCSQICVNTPGSFHCSCREGFQLSANQLTCEDVNECSTGHNCERICENLIGSYQCKCPAGFELNADNATCKVAAASQCDNTNGGCSQICVNQTGLVTCYCNQGYNLTVDGKNCSDIDECMMGTHDCSQICSNNEGSFTCGCPAGYLLAADGRTCIDENECMNSTLNDCNQICTNKMGSYECSCANGFTLQSDNTSCADINECDGSPTNSPCNDGSCVNVPGSFQCRCPVSSIYSEGQCKGALVYSLRMTLQLWNGRLVLWKSTFLDKTSPDFGFLARGIETECDGFFRRGSFRGQFLRCLVKSFRQGSVIADVDLNFAGNFDECADDSTHNCHAHAHCINNDGSFTCKCKDGYLGDGKMTCGKKI</sequence>
<dbReference type="InterPro" id="IPR056619">
    <property type="entry name" value="C8-3_MUC4"/>
</dbReference>
<dbReference type="Gene3D" id="2.60.40.10">
    <property type="entry name" value="Immunoglobulins"/>
    <property type="match status" value="1"/>
</dbReference>
<dbReference type="PROSITE" id="PS50856">
    <property type="entry name" value="AMOP"/>
    <property type="match status" value="1"/>
</dbReference>
<feature type="domain" description="EGF-like" evidence="13">
    <location>
        <begin position="1681"/>
        <end position="1721"/>
    </location>
</feature>
<feature type="chain" id="PRO_5042228741" evidence="11">
    <location>
        <begin position="25"/>
        <end position="2055"/>
    </location>
</feature>
<feature type="domain" description="EGF-like" evidence="13">
    <location>
        <begin position="2010"/>
        <end position="2052"/>
    </location>
</feature>
<dbReference type="InterPro" id="IPR009017">
    <property type="entry name" value="GFP"/>
</dbReference>
<dbReference type="SUPFAM" id="SSF49313">
    <property type="entry name" value="Cadherin-like"/>
    <property type="match status" value="1"/>
</dbReference>
<dbReference type="SMART" id="SM00179">
    <property type="entry name" value="EGF_CA"/>
    <property type="match status" value="11"/>
</dbReference>
<evidence type="ECO:0000256" key="3">
    <source>
        <dbReference type="ARBA" id="ARBA00022692"/>
    </source>
</evidence>
<feature type="domain" description="VWFD" evidence="16">
    <location>
        <begin position="1149"/>
        <end position="1359"/>
    </location>
</feature>
<protein>
    <submittedName>
        <fullName evidence="17">Mucin-like protein</fullName>
    </submittedName>
</protein>
<dbReference type="InterPro" id="IPR003886">
    <property type="entry name" value="NIDO_dom"/>
</dbReference>
<feature type="domain" description="EGF-like" evidence="13">
    <location>
        <begin position="707"/>
        <end position="744"/>
    </location>
</feature>
<dbReference type="FunFam" id="2.10.25.10:FF:000240">
    <property type="entry name" value="Vitamin K-dependent protein S"/>
    <property type="match status" value="3"/>
</dbReference>
<comment type="caution">
    <text evidence="10">Lacks conserved residue(s) required for the propagation of feature annotation.</text>
</comment>
<evidence type="ECO:0000259" key="12">
    <source>
        <dbReference type="PROSITE" id="PS50024"/>
    </source>
</evidence>
<dbReference type="PROSITE" id="PS50024">
    <property type="entry name" value="SEA"/>
    <property type="match status" value="1"/>
</dbReference>
<evidence type="ECO:0000313" key="18">
    <source>
        <dbReference type="Proteomes" id="UP001249851"/>
    </source>
</evidence>
<dbReference type="Gene3D" id="2.40.155.10">
    <property type="entry name" value="Green fluorescent protein"/>
    <property type="match status" value="1"/>
</dbReference>
<dbReference type="Pfam" id="PF06119">
    <property type="entry name" value="NIDO"/>
    <property type="match status" value="1"/>
</dbReference>
<accession>A0AAD9VDR2</accession>
<dbReference type="CDD" id="cd00054">
    <property type="entry name" value="EGF_CA"/>
    <property type="match status" value="8"/>
</dbReference>
<dbReference type="Pfam" id="PF23263">
    <property type="entry name" value="C8-3_MUC4"/>
    <property type="match status" value="1"/>
</dbReference>
<dbReference type="InterPro" id="IPR049883">
    <property type="entry name" value="NOTCH1_EGF-like"/>
</dbReference>
<dbReference type="InterPro" id="IPR051495">
    <property type="entry name" value="Epithelial_Barrier/Signaling"/>
</dbReference>
<dbReference type="SUPFAM" id="SSF57184">
    <property type="entry name" value="Growth factor receptor domain"/>
    <property type="match status" value="4"/>
</dbReference>
<feature type="domain" description="EGF-like" evidence="13">
    <location>
        <begin position="1888"/>
        <end position="1929"/>
    </location>
</feature>
<dbReference type="SUPFAM" id="SSF82671">
    <property type="entry name" value="SEA domain"/>
    <property type="match status" value="1"/>
</dbReference>
<keyword evidence="5" id="KW-0677">Repeat</keyword>
<feature type="domain" description="NIDO" evidence="15">
    <location>
        <begin position="817"/>
        <end position="955"/>
    </location>
</feature>
<feature type="domain" description="EGF-like" evidence="13">
    <location>
        <begin position="1636"/>
        <end position="1680"/>
    </location>
</feature>
<evidence type="ECO:0000256" key="5">
    <source>
        <dbReference type="ARBA" id="ARBA00022737"/>
    </source>
</evidence>
<keyword evidence="6" id="KW-1133">Transmembrane helix</keyword>
<dbReference type="InterPro" id="IPR000082">
    <property type="entry name" value="SEA_dom"/>
</dbReference>
<evidence type="ECO:0000256" key="1">
    <source>
        <dbReference type="ARBA" id="ARBA00004370"/>
    </source>
</evidence>
<evidence type="ECO:0000256" key="2">
    <source>
        <dbReference type="ARBA" id="ARBA00022536"/>
    </source>
</evidence>
<proteinExistence type="predicted"/>
<dbReference type="GO" id="GO:0016020">
    <property type="term" value="C:membrane"/>
    <property type="evidence" value="ECO:0007669"/>
    <property type="project" value="UniProtKB-SubCell"/>
</dbReference>
<evidence type="ECO:0000313" key="17">
    <source>
        <dbReference type="EMBL" id="KAK2570170.1"/>
    </source>
</evidence>
<dbReference type="InterPro" id="IPR001846">
    <property type="entry name" value="VWF_type-D"/>
</dbReference>
<comment type="caution">
    <text evidence="17">The sequence shown here is derived from an EMBL/GenBank/DDBJ whole genome shotgun (WGS) entry which is preliminary data.</text>
</comment>
<dbReference type="PROSITE" id="PS51220">
    <property type="entry name" value="NIDO"/>
    <property type="match status" value="1"/>
</dbReference>
<feature type="domain" description="EGF-like" evidence="13">
    <location>
        <begin position="608"/>
        <end position="647"/>
    </location>
</feature>
<reference evidence="17" key="2">
    <citation type="journal article" date="2023" name="Science">
        <title>Genomic signatures of disease resistance in endangered staghorn corals.</title>
        <authorList>
            <person name="Vollmer S.V."/>
            <person name="Selwyn J.D."/>
            <person name="Despard B.A."/>
            <person name="Roesel C.L."/>
        </authorList>
    </citation>
    <scope>NUCLEOTIDE SEQUENCE</scope>
    <source>
        <strain evidence="17">K2</strain>
    </source>
</reference>
<dbReference type="SMART" id="SM00181">
    <property type="entry name" value="EGF"/>
    <property type="match status" value="12"/>
</dbReference>
<dbReference type="InterPro" id="IPR009030">
    <property type="entry name" value="Growth_fac_rcpt_cys_sf"/>
</dbReference>
<feature type="domain" description="EGF-like" evidence="13">
    <location>
        <begin position="1722"/>
        <end position="1761"/>
    </location>
</feature>
<dbReference type="SUPFAM" id="SSF57196">
    <property type="entry name" value="EGF/Laminin"/>
    <property type="match status" value="2"/>
</dbReference>
<organism evidence="17 18">
    <name type="scientific">Acropora cervicornis</name>
    <name type="common">Staghorn coral</name>
    <dbReference type="NCBI Taxonomy" id="6130"/>
    <lineage>
        <taxon>Eukaryota</taxon>
        <taxon>Metazoa</taxon>
        <taxon>Cnidaria</taxon>
        <taxon>Anthozoa</taxon>
        <taxon>Hexacorallia</taxon>
        <taxon>Scleractinia</taxon>
        <taxon>Astrocoeniina</taxon>
        <taxon>Acroporidae</taxon>
        <taxon>Acropora</taxon>
    </lineage>
</organism>
<reference evidence="17" key="1">
    <citation type="journal article" date="2023" name="G3 (Bethesda)">
        <title>Whole genome assembly and annotation of the endangered Caribbean coral Acropora cervicornis.</title>
        <authorList>
            <person name="Selwyn J.D."/>
            <person name="Vollmer S.V."/>
        </authorList>
    </citation>
    <scope>NUCLEOTIDE SEQUENCE</scope>
    <source>
        <strain evidence="17">K2</strain>
    </source>
</reference>
<evidence type="ECO:0000259" key="13">
    <source>
        <dbReference type="PROSITE" id="PS50026"/>
    </source>
</evidence>
<evidence type="ECO:0000256" key="8">
    <source>
        <dbReference type="ARBA" id="ARBA00023157"/>
    </source>
</evidence>
<dbReference type="InterPro" id="IPR036364">
    <property type="entry name" value="SEA_dom_sf"/>
</dbReference>
<dbReference type="PANTHER" id="PTHR13802:SF52">
    <property type="entry name" value="MUCIN-4"/>
    <property type="match status" value="1"/>
</dbReference>
<dbReference type="SMART" id="SM00723">
    <property type="entry name" value="AMOP"/>
    <property type="match status" value="1"/>
</dbReference>
<evidence type="ECO:0000256" key="7">
    <source>
        <dbReference type="ARBA" id="ARBA00023136"/>
    </source>
</evidence>
<dbReference type="Pfam" id="PF01390">
    <property type="entry name" value="SEA"/>
    <property type="match status" value="1"/>
</dbReference>
<dbReference type="InterPro" id="IPR000152">
    <property type="entry name" value="EGF-type_Asp/Asn_hydroxyl_site"/>
</dbReference>
<dbReference type="InterPro" id="IPR018097">
    <property type="entry name" value="EGF_Ca-bd_CS"/>
</dbReference>
<evidence type="ECO:0000256" key="11">
    <source>
        <dbReference type="SAM" id="SignalP"/>
    </source>
</evidence>
<dbReference type="EMBL" id="JARQWQ010000008">
    <property type="protein sequence ID" value="KAK2570170.1"/>
    <property type="molecule type" value="Genomic_DNA"/>
</dbReference>
<dbReference type="GO" id="GO:0007160">
    <property type="term" value="P:cell-matrix adhesion"/>
    <property type="evidence" value="ECO:0007669"/>
    <property type="project" value="InterPro"/>
</dbReference>
<dbReference type="GO" id="GO:0005509">
    <property type="term" value="F:calcium ion binding"/>
    <property type="evidence" value="ECO:0007669"/>
    <property type="project" value="InterPro"/>
</dbReference>
<evidence type="ECO:0000259" key="14">
    <source>
        <dbReference type="PROSITE" id="PS50856"/>
    </source>
</evidence>
<name>A0AAD9VDR2_ACRCE</name>
<evidence type="ECO:0000256" key="10">
    <source>
        <dbReference type="PROSITE-ProRule" id="PRU00076"/>
    </source>
</evidence>
<dbReference type="PROSITE" id="PS00010">
    <property type="entry name" value="ASX_HYDROXYL"/>
    <property type="match status" value="8"/>
</dbReference>
<dbReference type="PROSITE" id="PS51233">
    <property type="entry name" value="VWFD"/>
    <property type="match status" value="1"/>
</dbReference>
<evidence type="ECO:0000256" key="4">
    <source>
        <dbReference type="ARBA" id="ARBA00022729"/>
    </source>
</evidence>
<dbReference type="PROSITE" id="PS01186">
    <property type="entry name" value="EGF_2"/>
    <property type="match status" value="7"/>
</dbReference>
<keyword evidence="4 11" id="KW-0732">Signal</keyword>
<dbReference type="Gene3D" id="2.10.25.10">
    <property type="entry name" value="Laminin"/>
    <property type="match status" value="13"/>
</dbReference>
<dbReference type="InterPro" id="IPR015919">
    <property type="entry name" value="Cadherin-like_sf"/>
</dbReference>
<keyword evidence="3" id="KW-0812">Transmembrane</keyword>
<dbReference type="InterPro" id="IPR000742">
    <property type="entry name" value="EGF"/>
</dbReference>
<dbReference type="InterPro" id="IPR005533">
    <property type="entry name" value="AMOP_dom"/>
</dbReference>
<dbReference type="Pfam" id="PF07645">
    <property type="entry name" value="EGF_CA"/>
    <property type="match status" value="7"/>
</dbReference>
<keyword evidence="9" id="KW-0325">Glycoprotein</keyword>
<dbReference type="Proteomes" id="UP001249851">
    <property type="component" value="Unassembled WGS sequence"/>
</dbReference>
<dbReference type="Pfam" id="PF05345">
    <property type="entry name" value="He_PIG"/>
    <property type="match status" value="1"/>
</dbReference>
<feature type="domain" description="SEA" evidence="12">
    <location>
        <begin position="1932"/>
        <end position="2042"/>
    </location>
</feature>
<dbReference type="SMART" id="SM00539">
    <property type="entry name" value="NIDO"/>
    <property type="match status" value="1"/>
</dbReference>
<dbReference type="InterPro" id="IPR001881">
    <property type="entry name" value="EGF-like_Ca-bd_dom"/>
</dbReference>
<evidence type="ECO:0000256" key="6">
    <source>
        <dbReference type="ARBA" id="ARBA00022989"/>
    </source>
</evidence>